<dbReference type="EMBL" id="FNMW01000001">
    <property type="protein sequence ID" value="SDW30929.1"/>
    <property type="molecule type" value="Genomic_DNA"/>
</dbReference>
<comment type="caution">
    <text evidence="2">The sequence shown here is derived from an EMBL/GenBank/DDBJ whole genome shotgun (WGS) entry which is preliminary data.</text>
</comment>
<name>A0AAE8L336_STREI</name>
<organism evidence="2 3">
    <name type="scientific">Streptococcus equinus</name>
    <name type="common">Streptococcus bovis</name>
    <dbReference type="NCBI Taxonomy" id="1335"/>
    <lineage>
        <taxon>Bacteria</taxon>
        <taxon>Bacillati</taxon>
        <taxon>Bacillota</taxon>
        <taxon>Bacilli</taxon>
        <taxon>Lactobacillales</taxon>
        <taxon>Streptococcaceae</taxon>
        <taxon>Streptococcus</taxon>
    </lineage>
</organism>
<dbReference type="AlphaFoldDB" id="A0AAE8L336"/>
<feature type="transmembrane region" description="Helical" evidence="1">
    <location>
        <begin position="29"/>
        <end position="50"/>
    </location>
</feature>
<protein>
    <submittedName>
        <fullName evidence="2">Uncharacterized protein</fullName>
    </submittedName>
</protein>
<keyword evidence="1" id="KW-0812">Transmembrane</keyword>
<gene>
    <name evidence="2" type="ORF">SAMN05216415_0433</name>
</gene>
<accession>A0AAE8L336</accession>
<evidence type="ECO:0000313" key="3">
    <source>
        <dbReference type="Proteomes" id="UP000182107"/>
    </source>
</evidence>
<proteinExistence type="predicted"/>
<keyword evidence="1" id="KW-0472">Membrane</keyword>
<reference evidence="2 3" key="1">
    <citation type="submission" date="2016-10" db="EMBL/GenBank/DDBJ databases">
        <authorList>
            <person name="Varghese N."/>
            <person name="Submissions S."/>
        </authorList>
    </citation>
    <scope>NUCLEOTIDE SEQUENCE [LARGE SCALE GENOMIC DNA]</scope>
    <source>
        <strain evidence="2 3">Sb17</strain>
    </source>
</reference>
<keyword evidence="1" id="KW-1133">Transmembrane helix</keyword>
<evidence type="ECO:0000313" key="2">
    <source>
        <dbReference type="EMBL" id="SDW30929.1"/>
    </source>
</evidence>
<sequence length="73" mass="8096">MNKLVSKIDMAVLKAKMALMEKKEASDQLIVMFIIIAVAAGIAGLLYIFATGTLLPNFQNKLTNLINNWFNHS</sequence>
<evidence type="ECO:0000256" key="1">
    <source>
        <dbReference type="SAM" id="Phobius"/>
    </source>
</evidence>
<dbReference type="Proteomes" id="UP000182107">
    <property type="component" value="Unassembled WGS sequence"/>
</dbReference>